<evidence type="ECO:0000256" key="2">
    <source>
        <dbReference type="ARBA" id="ARBA00022741"/>
    </source>
</evidence>
<name>F1YNK3_9ACTN</name>
<proteinExistence type="predicted"/>
<dbReference type="Proteomes" id="UP000035065">
    <property type="component" value="Unassembled WGS sequence"/>
</dbReference>
<feature type="domain" description="ABC transporter" evidence="4">
    <location>
        <begin position="14"/>
        <end position="246"/>
    </location>
</feature>
<dbReference type="STRING" id="644548.SCNU_17425"/>
<dbReference type="InterPro" id="IPR003439">
    <property type="entry name" value="ABC_transporter-like_ATP-bd"/>
</dbReference>
<dbReference type="SUPFAM" id="SSF52540">
    <property type="entry name" value="P-loop containing nucleoside triphosphate hydrolases"/>
    <property type="match status" value="2"/>
</dbReference>
<keyword evidence="3" id="KW-0067">ATP-binding</keyword>
<dbReference type="InterPro" id="IPR050611">
    <property type="entry name" value="ABCF"/>
</dbReference>
<feature type="domain" description="ABC transporter" evidence="4">
    <location>
        <begin position="327"/>
        <end position="543"/>
    </location>
</feature>
<keyword evidence="2" id="KW-0547">Nucleotide-binding</keyword>
<comment type="caution">
    <text evidence="5">The sequence shown here is derived from an EMBL/GenBank/DDBJ whole genome shotgun (WGS) entry which is preliminary data.</text>
</comment>
<evidence type="ECO:0000313" key="5">
    <source>
        <dbReference type="EMBL" id="EGD53740.1"/>
    </source>
</evidence>
<dbReference type="RefSeq" id="WP_009680678.1">
    <property type="nucleotide sequence ID" value="NZ_AEUD01000018.1"/>
</dbReference>
<dbReference type="AlphaFoldDB" id="F1YNK3"/>
<dbReference type="OrthoDB" id="4500804at2"/>
<dbReference type="Gene3D" id="3.40.50.300">
    <property type="entry name" value="P-loop containing nucleotide triphosphate hydrolases"/>
    <property type="match status" value="2"/>
</dbReference>
<dbReference type="PROSITE" id="PS50893">
    <property type="entry name" value="ABC_TRANSPORTER_2"/>
    <property type="match status" value="2"/>
</dbReference>
<keyword evidence="1" id="KW-0677">Repeat</keyword>
<accession>F1YNK3</accession>
<dbReference type="SMART" id="SM00382">
    <property type="entry name" value="AAA"/>
    <property type="match status" value="2"/>
</dbReference>
<reference evidence="5 6" key="1">
    <citation type="journal article" date="2011" name="J. Bacteriol.">
        <title>Draft Genome Sequence of Gordonia neofelifaecis NRRL B-59395, a Cholesterol-Degrading Actinomycete.</title>
        <authorList>
            <person name="Ge F."/>
            <person name="Li W."/>
            <person name="Chen G."/>
            <person name="Liu Y."/>
            <person name="Zhang G."/>
            <person name="Yong B."/>
            <person name="Wang Q."/>
            <person name="Wang N."/>
            <person name="Huang Z."/>
            <person name="Li W."/>
            <person name="Wang J."/>
            <person name="Wu C."/>
            <person name="Xie Q."/>
            <person name="Liu G."/>
        </authorList>
    </citation>
    <scope>NUCLEOTIDE SEQUENCE [LARGE SCALE GENOMIC DNA]</scope>
    <source>
        <strain evidence="5 6">NRRL B-59395</strain>
    </source>
</reference>
<evidence type="ECO:0000259" key="4">
    <source>
        <dbReference type="PROSITE" id="PS50893"/>
    </source>
</evidence>
<dbReference type="EMBL" id="AEUD01000018">
    <property type="protein sequence ID" value="EGD53740.1"/>
    <property type="molecule type" value="Genomic_DNA"/>
</dbReference>
<evidence type="ECO:0000313" key="6">
    <source>
        <dbReference type="Proteomes" id="UP000035065"/>
    </source>
</evidence>
<protein>
    <submittedName>
        <fullName evidence="5">ABC transporter related protein</fullName>
    </submittedName>
</protein>
<sequence>MSTDPSAFSAPPAVVLSNLSFTWPSGAELLTRINVAFTAGSTGLVGANGSGKSTLLRLIAGRLTPTSGSVSVRGTVASAPQDLGLRSADTVGDLLGVRSRIDAVRAVENGSCDPSLFDLIADDWDVERRAEGALAEAGLDGLDVDRPVGTVSGGEAVRVGLAGLRMTDHRITLLDEPTNSLDRYSRSAVYEAIRTWSGTLIVVSHDVRLLDSMDRTADLHDGTLSTFGGGWSDYRAQLADGQHAAERALRSAEETLKVERRQRAVAEVALARRQRYARTDFDIKRRPKSIMQTRRMQAQVSAGKLRRRLDSRVDAARSAVDDRADSVRRDDRIRVDLPSPGVPAGRRLAEFTSCRGETFELWGAERVGVIGPNGVGKTTLISMLADGSPHGRAMRSTAVMARAHTDRIGCVPQLRDLRADAESVLDVVSATSPNASPDRIRARLARFLLRGDAVHQAVGSLSGGERLRVLLATVLLSDPPNQLLLLDEPTNDLDSSSVDALVDALTGYGGGLVVATHDDALLKRLAVGTVLELDGDGFRVRRVRD</sequence>
<evidence type="ECO:0000256" key="1">
    <source>
        <dbReference type="ARBA" id="ARBA00022737"/>
    </source>
</evidence>
<organism evidence="5 6">
    <name type="scientific">Gordonia neofelifaecis NRRL B-59395</name>
    <dbReference type="NCBI Taxonomy" id="644548"/>
    <lineage>
        <taxon>Bacteria</taxon>
        <taxon>Bacillati</taxon>
        <taxon>Actinomycetota</taxon>
        <taxon>Actinomycetes</taxon>
        <taxon>Mycobacteriales</taxon>
        <taxon>Gordoniaceae</taxon>
        <taxon>Gordonia</taxon>
    </lineage>
</organism>
<gene>
    <name evidence="5" type="ORF">SCNU_17425</name>
</gene>
<dbReference type="Pfam" id="PF00005">
    <property type="entry name" value="ABC_tran"/>
    <property type="match status" value="2"/>
</dbReference>
<keyword evidence="6" id="KW-1185">Reference proteome</keyword>
<dbReference type="InterPro" id="IPR027417">
    <property type="entry name" value="P-loop_NTPase"/>
</dbReference>
<dbReference type="GO" id="GO:0005524">
    <property type="term" value="F:ATP binding"/>
    <property type="evidence" value="ECO:0007669"/>
    <property type="project" value="UniProtKB-KW"/>
</dbReference>
<dbReference type="PANTHER" id="PTHR19211">
    <property type="entry name" value="ATP-BINDING TRANSPORT PROTEIN-RELATED"/>
    <property type="match status" value="1"/>
</dbReference>
<dbReference type="PANTHER" id="PTHR19211:SF6">
    <property type="entry name" value="BLL7188 PROTEIN"/>
    <property type="match status" value="1"/>
</dbReference>
<dbReference type="eggNOG" id="COG0488">
    <property type="taxonomic scope" value="Bacteria"/>
</dbReference>
<evidence type="ECO:0000256" key="3">
    <source>
        <dbReference type="ARBA" id="ARBA00022840"/>
    </source>
</evidence>
<dbReference type="InterPro" id="IPR003593">
    <property type="entry name" value="AAA+_ATPase"/>
</dbReference>
<dbReference type="GO" id="GO:0016887">
    <property type="term" value="F:ATP hydrolysis activity"/>
    <property type="evidence" value="ECO:0007669"/>
    <property type="project" value="InterPro"/>
</dbReference>